<evidence type="ECO:0000313" key="2">
    <source>
        <dbReference type="EMBL" id="KAJ1199937.1"/>
    </source>
</evidence>
<dbReference type="Proteomes" id="UP001066276">
    <property type="component" value="Chromosome 2_1"/>
</dbReference>
<organism evidence="2 3">
    <name type="scientific">Pleurodeles waltl</name>
    <name type="common">Iberian ribbed newt</name>
    <dbReference type="NCBI Taxonomy" id="8319"/>
    <lineage>
        <taxon>Eukaryota</taxon>
        <taxon>Metazoa</taxon>
        <taxon>Chordata</taxon>
        <taxon>Craniata</taxon>
        <taxon>Vertebrata</taxon>
        <taxon>Euteleostomi</taxon>
        <taxon>Amphibia</taxon>
        <taxon>Batrachia</taxon>
        <taxon>Caudata</taxon>
        <taxon>Salamandroidea</taxon>
        <taxon>Salamandridae</taxon>
        <taxon>Pleurodelinae</taxon>
        <taxon>Pleurodeles</taxon>
    </lineage>
</organism>
<reference evidence="2" key="1">
    <citation type="journal article" date="2022" name="bioRxiv">
        <title>Sequencing and chromosome-scale assembly of the giantPleurodeles waltlgenome.</title>
        <authorList>
            <person name="Brown T."/>
            <person name="Elewa A."/>
            <person name="Iarovenko S."/>
            <person name="Subramanian E."/>
            <person name="Araus A.J."/>
            <person name="Petzold A."/>
            <person name="Susuki M."/>
            <person name="Suzuki K.-i.T."/>
            <person name="Hayashi T."/>
            <person name="Toyoda A."/>
            <person name="Oliveira C."/>
            <person name="Osipova E."/>
            <person name="Leigh N.D."/>
            <person name="Simon A."/>
            <person name="Yun M.H."/>
        </authorList>
    </citation>
    <scope>NUCLEOTIDE SEQUENCE</scope>
    <source>
        <strain evidence="2">20211129_DDA</strain>
        <tissue evidence="2">Liver</tissue>
    </source>
</reference>
<dbReference type="AlphaFoldDB" id="A0AAV7VIC1"/>
<name>A0AAV7VIC1_PLEWA</name>
<gene>
    <name evidence="2" type="ORF">NDU88_003769</name>
</gene>
<proteinExistence type="predicted"/>
<sequence length="168" mass="17975">MEPQCSVGPLMMHGASPTPTAPRMAPGQIWQVNTVEGHKFGLPPPAACKRQYEKLARAGVGGRRLSTAAERPIRFGPIRTRKQHRARLVREARAFSSSLGHTPAAPVHPGSQDRYALGNRHCHCGVILQLPPKHQKEALCLCSTSGPSPAASGAPASGGHRLPWPDHS</sequence>
<evidence type="ECO:0000256" key="1">
    <source>
        <dbReference type="SAM" id="MobiDB-lite"/>
    </source>
</evidence>
<dbReference type="EMBL" id="JANPWB010000003">
    <property type="protein sequence ID" value="KAJ1199937.1"/>
    <property type="molecule type" value="Genomic_DNA"/>
</dbReference>
<evidence type="ECO:0000313" key="3">
    <source>
        <dbReference type="Proteomes" id="UP001066276"/>
    </source>
</evidence>
<keyword evidence="3" id="KW-1185">Reference proteome</keyword>
<comment type="caution">
    <text evidence="2">The sequence shown here is derived from an EMBL/GenBank/DDBJ whole genome shotgun (WGS) entry which is preliminary data.</text>
</comment>
<feature type="region of interest" description="Disordered" evidence="1">
    <location>
        <begin position="1"/>
        <end position="22"/>
    </location>
</feature>
<accession>A0AAV7VIC1</accession>
<protein>
    <submittedName>
        <fullName evidence="2">Uncharacterized protein</fullName>
    </submittedName>
</protein>